<name>A0A0F9NFK4_9ZZZZ</name>
<proteinExistence type="predicted"/>
<dbReference type="EMBL" id="LAZR01008224">
    <property type="protein sequence ID" value="KKM80162.1"/>
    <property type="molecule type" value="Genomic_DNA"/>
</dbReference>
<dbReference type="AlphaFoldDB" id="A0A0F9NFK4"/>
<organism evidence="1">
    <name type="scientific">marine sediment metagenome</name>
    <dbReference type="NCBI Taxonomy" id="412755"/>
    <lineage>
        <taxon>unclassified sequences</taxon>
        <taxon>metagenomes</taxon>
        <taxon>ecological metagenomes</taxon>
    </lineage>
</organism>
<sequence length="87" mass="10316">MNEPLYDFPVSYTFRAYEAELEGITLPSIDPPRDLPEVKEPPIVRRLYWQQQVESERIDVRRKLALLFKEIDSIKAGVNRGTKKYKY</sequence>
<gene>
    <name evidence="1" type="ORF">LCGC14_1342690</name>
</gene>
<accession>A0A0F9NFK4</accession>
<comment type="caution">
    <text evidence="1">The sequence shown here is derived from an EMBL/GenBank/DDBJ whole genome shotgun (WGS) entry which is preliminary data.</text>
</comment>
<evidence type="ECO:0000313" key="1">
    <source>
        <dbReference type="EMBL" id="KKM80162.1"/>
    </source>
</evidence>
<reference evidence="1" key="1">
    <citation type="journal article" date="2015" name="Nature">
        <title>Complex archaea that bridge the gap between prokaryotes and eukaryotes.</title>
        <authorList>
            <person name="Spang A."/>
            <person name="Saw J.H."/>
            <person name="Jorgensen S.L."/>
            <person name="Zaremba-Niedzwiedzka K."/>
            <person name="Martijn J."/>
            <person name="Lind A.E."/>
            <person name="van Eijk R."/>
            <person name="Schleper C."/>
            <person name="Guy L."/>
            <person name="Ettema T.J."/>
        </authorList>
    </citation>
    <scope>NUCLEOTIDE SEQUENCE</scope>
</reference>
<protein>
    <submittedName>
        <fullName evidence="1">Uncharacterized protein</fullName>
    </submittedName>
</protein>